<comment type="similarity">
    <text evidence="5 12">In the C-terminal section; belongs to the HTP reductase family.</text>
</comment>
<dbReference type="GO" id="GO:0008703">
    <property type="term" value="F:5-amino-6-(5-phosphoribosylamino)uracil reductase activity"/>
    <property type="evidence" value="ECO:0007669"/>
    <property type="project" value="UniProtKB-EC"/>
</dbReference>
<proteinExistence type="inferred from homology"/>
<dbReference type="InterPro" id="IPR002125">
    <property type="entry name" value="CMP_dCMP_dom"/>
</dbReference>
<name>A0A3E0HQQ5_9FLAO</name>
<evidence type="ECO:0000256" key="11">
    <source>
        <dbReference type="ARBA" id="ARBA00023268"/>
    </source>
</evidence>
<evidence type="ECO:0000256" key="3">
    <source>
        <dbReference type="ARBA" id="ARBA00004910"/>
    </source>
</evidence>
<keyword evidence="12" id="KW-0378">Hydrolase</keyword>
<comment type="similarity">
    <text evidence="4 12">In the N-terminal section; belongs to the cytidine and deoxycytidylate deaminase family.</text>
</comment>
<keyword evidence="11" id="KW-0511">Multifunctional enzyme</keyword>
<feature type="binding site" evidence="14">
    <location>
        <position position="189"/>
    </location>
    <ligand>
        <name>substrate</name>
    </ligand>
</feature>
<dbReference type="Gene3D" id="3.40.140.10">
    <property type="entry name" value="Cytidine Deaminase, domain 2"/>
    <property type="match status" value="1"/>
</dbReference>
<feature type="binding site" evidence="14">
    <location>
        <position position="201"/>
    </location>
    <ligand>
        <name>NADP(+)</name>
        <dbReference type="ChEBI" id="CHEBI:58349"/>
    </ligand>
</feature>
<reference evidence="17 18" key="1">
    <citation type="submission" date="2018-08" db="EMBL/GenBank/DDBJ databases">
        <title>Genomic Encyclopedia of Type Strains, Phase IV (KMG-IV): sequencing the most valuable type-strain genomes for metagenomic binning, comparative biology and taxonomic classification.</title>
        <authorList>
            <person name="Goeker M."/>
        </authorList>
    </citation>
    <scope>NUCLEOTIDE SEQUENCE [LARGE SCALE GENOMIC DNA]</scope>
    <source>
        <strain evidence="17 18">DSM 18841</strain>
    </source>
</reference>
<dbReference type="SUPFAM" id="SSF53927">
    <property type="entry name" value="Cytidine deaminase-like"/>
    <property type="match status" value="1"/>
</dbReference>
<evidence type="ECO:0000256" key="1">
    <source>
        <dbReference type="ARBA" id="ARBA00002151"/>
    </source>
</evidence>
<dbReference type="EMBL" id="QUNS01000005">
    <property type="protein sequence ID" value="REH48739.1"/>
    <property type="molecule type" value="Genomic_DNA"/>
</dbReference>
<dbReference type="PROSITE" id="PS51747">
    <property type="entry name" value="CYT_DCMP_DEAMINASES_2"/>
    <property type="match status" value="1"/>
</dbReference>
<feature type="binding site" evidence="14">
    <location>
        <position position="205"/>
    </location>
    <ligand>
        <name>NADP(+)</name>
        <dbReference type="ChEBI" id="CHEBI:58349"/>
    </ligand>
</feature>
<dbReference type="NCBIfam" id="TIGR00326">
    <property type="entry name" value="eubact_ribD"/>
    <property type="match status" value="1"/>
</dbReference>
<comment type="caution">
    <text evidence="17">The sequence shown here is derived from an EMBL/GenBank/DDBJ whole genome shotgun (WGS) entry which is preliminary data.</text>
</comment>
<evidence type="ECO:0000256" key="7">
    <source>
        <dbReference type="ARBA" id="ARBA00022723"/>
    </source>
</evidence>
<sequence length="353" mass="39550">MNHEKYIQRCLQLAKKGVGTTRPNPSVGAIIVHNSKIIGEGFTSPYGGSHAEVNAINSVQNQELLKEATIYVTLEPCSHHGKTPPCADLIIKKGIPNIVIGCIDTNSLVSGKGIERLRKAGRNVIVGVCEEACKEHHKRFFTVQNKKRPYIILKWAETKDGFIAPLTKDEQKPVWISNKYSQQLVHKWRSEEHAILVGTNTVIADNPSLTVRSWKGNNPVRVVIDKNLRIPSEVTVFDEDVQTIIITEAEKEISVISNDSEKSQKLIYEQIDFSSQVAKQICEVLHKHQIQSVIIEGGAQTLQTFIDANLWDEAKVFIGDVSFGEGVKRPIINTKLSSEEKIDNDILRIYRND</sequence>
<comment type="function">
    <text evidence="1 12">Converts 2,5-diamino-6-(ribosylamino)-4(3h)-pyrimidinone 5'-phosphate into 5-amino-6-(ribosylamino)-2,4(1h,3h)-pyrimidinedione 5'-phosphate.</text>
</comment>
<evidence type="ECO:0000256" key="13">
    <source>
        <dbReference type="PIRSR" id="PIRSR006769-1"/>
    </source>
</evidence>
<feature type="binding site" evidence="14">
    <location>
        <position position="212"/>
    </location>
    <ligand>
        <name>substrate</name>
    </ligand>
</feature>
<dbReference type="InterPro" id="IPR050765">
    <property type="entry name" value="Riboflavin_Biosynth_HTPR"/>
</dbReference>
<keyword evidence="6 12" id="KW-0686">Riboflavin biosynthesis</keyword>
<evidence type="ECO:0000256" key="15">
    <source>
        <dbReference type="PIRSR" id="PIRSR006769-3"/>
    </source>
</evidence>
<dbReference type="InterPro" id="IPR016193">
    <property type="entry name" value="Cytidine_deaminase-like"/>
</dbReference>
<evidence type="ECO:0000256" key="8">
    <source>
        <dbReference type="ARBA" id="ARBA00022833"/>
    </source>
</evidence>
<dbReference type="InterPro" id="IPR004794">
    <property type="entry name" value="Eubact_RibD"/>
</dbReference>
<dbReference type="Proteomes" id="UP000256884">
    <property type="component" value="Unassembled WGS sequence"/>
</dbReference>
<feature type="binding site" evidence="15">
    <location>
        <position position="50"/>
    </location>
    <ligand>
        <name>Zn(2+)</name>
        <dbReference type="ChEBI" id="CHEBI:29105"/>
        <note>catalytic</note>
    </ligand>
</feature>
<dbReference type="PIRSF" id="PIRSF006769">
    <property type="entry name" value="RibD"/>
    <property type="match status" value="1"/>
</dbReference>
<organism evidence="17 18">
    <name type="scientific">Tenacibaculum gallaicum</name>
    <dbReference type="NCBI Taxonomy" id="561505"/>
    <lineage>
        <taxon>Bacteria</taxon>
        <taxon>Pseudomonadati</taxon>
        <taxon>Bacteroidota</taxon>
        <taxon>Flavobacteriia</taxon>
        <taxon>Flavobacteriales</taxon>
        <taxon>Flavobacteriaceae</taxon>
        <taxon>Tenacibaculum</taxon>
    </lineage>
</organism>
<feature type="domain" description="CMP/dCMP-type deaminase" evidence="16">
    <location>
        <begin position="1"/>
        <end position="125"/>
    </location>
</feature>
<feature type="binding site" evidence="14">
    <location>
        <position position="209"/>
    </location>
    <ligand>
        <name>substrate</name>
    </ligand>
</feature>
<dbReference type="InterPro" id="IPR024072">
    <property type="entry name" value="DHFR-like_dom_sf"/>
</dbReference>
<dbReference type="AlphaFoldDB" id="A0A3E0HQQ5"/>
<comment type="pathway">
    <text evidence="3 12">Cofactor biosynthesis; riboflavin biosynthesis; 5-amino-6-(D-ribitylamino)uracil from GTP: step 3/4.</text>
</comment>
<dbReference type="CDD" id="cd01284">
    <property type="entry name" value="Riboflavin_deaminase-reductase"/>
    <property type="match status" value="1"/>
</dbReference>
<accession>A0A3E0HQQ5</accession>
<keyword evidence="10 12" id="KW-0560">Oxidoreductase</keyword>
<evidence type="ECO:0000256" key="9">
    <source>
        <dbReference type="ARBA" id="ARBA00022857"/>
    </source>
</evidence>
<dbReference type="EC" id="1.1.1.193" evidence="12"/>
<dbReference type="InterPro" id="IPR002734">
    <property type="entry name" value="RibDG_C"/>
</dbReference>
<dbReference type="SUPFAM" id="SSF53597">
    <property type="entry name" value="Dihydrofolate reductase-like"/>
    <property type="match status" value="1"/>
</dbReference>
<keyword evidence="18" id="KW-1185">Reference proteome</keyword>
<keyword evidence="9 12" id="KW-0521">NADP</keyword>
<comment type="catalytic activity">
    <reaction evidence="12">
        <text>5-amino-6-(5-phospho-D-ribitylamino)uracil + NADP(+) = 5-amino-6-(5-phospho-D-ribosylamino)uracil + NADPH + H(+)</text>
        <dbReference type="Rhea" id="RHEA:17845"/>
        <dbReference type="ChEBI" id="CHEBI:15378"/>
        <dbReference type="ChEBI" id="CHEBI:57783"/>
        <dbReference type="ChEBI" id="CHEBI:58349"/>
        <dbReference type="ChEBI" id="CHEBI:58421"/>
        <dbReference type="ChEBI" id="CHEBI:58453"/>
        <dbReference type="EC" id="1.1.1.193"/>
    </reaction>
</comment>
<dbReference type="GO" id="GO:0008270">
    <property type="term" value="F:zinc ion binding"/>
    <property type="evidence" value="ECO:0007669"/>
    <property type="project" value="InterPro"/>
</dbReference>
<dbReference type="EC" id="3.5.4.26" evidence="12"/>
<feature type="binding site" evidence="14">
    <location>
        <position position="156"/>
    </location>
    <ligand>
        <name>NADP(+)</name>
        <dbReference type="ChEBI" id="CHEBI:58349"/>
    </ligand>
</feature>
<evidence type="ECO:0000313" key="17">
    <source>
        <dbReference type="EMBL" id="REH48739.1"/>
    </source>
</evidence>
<dbReference type="PANTHER" id="PTHR38011:SF7">
    <property type="entry name" value="2,5-DIAMINO-6-RIBOSYLAMINO-4(3H)-PYRIMIDINONE 5'-PHOSPHATE REDUCTASE"/>
    <property type="match status" value="1"/>
</dbReference>
<evidence type="ECO:0000256" key="5">
    <source>
        <dbReference type="ARBA" id="ARBA00007417"/>
    </source>
</evidence>
<keyword evidence="8 12" id="KW-0862">Zinc</keyword>
<feature type="binding site" evidence="15">
    <location>
        <position position="86"/>
    </location>
    <ligand>
        <name>Zn(2+)</name>
        <dbReference type="ChEBI" id="CHEBI:29105"/>
        <note>catalytic</note>
    </ligand>
</feature>
<evidence type="ECO:0000256" key="2">
    <source>
        <dbReference type="ARBA" id="ARBA00004882"/>
    </source>
</evidence>
<dbReference type="Pfam" id="PF01872">
    <property type="entry name" value="RibD_C"/>
    <property type="match status" value="1"/>
</dbReference>
<dbReference type="GO" id="GO:0009231">
    <property type="term" value="P:riboflavin biosynthetic process"/>
    <property type="evidence" value="ECO:0007669"/>
    <property type="project" value="UniProtKB-UniPathway"/>
</dbReference>
<evidence type="ECO:0000256" key="6">
    <source>
        <dbReference type="ARBA" id="ARBA00022619"/>
    </source>
</evidence>
<comment type="cofactor">
    <cofactor evidence="12 15">
        <name>Zn(2+)</name>
        <dbReference type="ChEBI" id="CHEBI:29105"/>
    </cofactor>
    <text evidence="12 15">Binds 1 zinc ion.</text>
</comment>
<dbReference type="Pfam" id="PF00383">
    <property type="entry name" value="dCMP_cyt_deam_1"/>
    <property type="match status" value="1"/>
</dbReference>
<comment type="pathway">
    <text evidence="2 12">Cofactor biosynthesis; riboflavin biosynthesis; 5-amino-6-(D-ribitylamino)uracil from GTP: step 2/4.</text>
</comment>
<feature type="binding site" evidence="14">
    <location>
        <position position="296"/>
    </location>
    <ligand>
        <name>substrate</name>
    </ligand>
</feature>
<dbReference type="GO" id="GO:0008835">
    <property type="term" value="F:diaminohydroxyphosphoribosylaminopyrimidine deaminase activity"/>
    <property type="evidence" value="ECO:0007669"/>
    <property type="project" value="UniProtKB-EC"/>
</dbReference>
<evidence type="ECO:0000256" key="14">
    <source>
        <dbReference type="PIRSR" id="PIRSR006769-2"/>
    </source>
</evidence>
<evidence type="ECO:0000313" key="18">
    <source>
        <dbReference type="Proteomes" id="UP000256884"/>
    </source>
</evidence>
<dbReference type="InterPro" id="IPR016192">
    <property type="entry name" value="APOBEC/CMP_deaminase_Zn-bd"/>
</dbReference>
<evidence type="ECO:0000256" key="12">
    <source>
        <dbReference type="PIRNR" id="PIRNR006769"/>
    </source>
</evidence>
<dbReference type="OrthoDB" id="9800865at2"/>
<dbReference type="RefSeq" id="WP_115901291.1">
    <property type="nucleotide sequence ID" value="NZ_QUNS01000005.1"/>
</dbReference>
<dbReference type="PANTHER" id="PTHR38011">
    <property type="entry name" value="DIHYDROFOLATE REDUCTASE FAMILY PROTEIN (AFU_ORTHOLOGUE AFUA_8G06820)"/>
    <property type="match status" value="1"/>
</dbReference>
<protein>
    <recommendedName>
        <fullName evidence="12">Riboflavin biosynthesis protein RibD</fullName>
    </recommendedName>
    <domain>
        <recommendedName>
            <fullName evidence="12">Diaminohydroxyphosphoribosylaminopyrimidine deaminase</fullName>
            <shortName evidence="12">DRAP deaminase</shortName>
            <ecNumber evidence="12">3.5.4.26</ecNumber>
        </recommendedName>
        <alternativeName>
            <fullName evidence="12">Riboflavin-specific deaminase</fullName>
        </alternativeName>
    </domain>
    <domain>
        <recommendedName>
            <fullName evidence="12">5-amino-6-(5-phosphoribosylamino)uracil reductase</fullName>
            <ecNumber evidence="12">1.1.1.193</ecNumber>
        </recommendedName>
        <alternativeName>
            <fullName evidence="12">HTP reductase</fullName>
        </alternativeName>
    </domain>
</protein>
<dbReference type="UniPathway" id="UPA00275">
    <property type="reaction ID" value="UER00401"/>
</dbReference>
<evidence type="ECO:0000259" key="16">
    <source>
        <dbReference type="PROSITE" id="PS51747"/>
    </source>
</evidence>
<feature type="active site" description="Proton donor" evidence="13">
    <location>
        <position position="52"/>
    </location>
</feature>
<gene>
    <name evidence="17" type="ORF">C7448_10515</name>
</gene>
<dbReference type="Gene3D" id="3.40.430.10">
    <property type="entry name" value="Dihydrofolate Reductase, subunit A"/>
    <property type="match status" value="1"/>
</dbReference>
<evidence type="ECO:0000256" key="10">
    <source>
        <dbReference type="ARBA" id="ARBA00023002"/>
    </source>
</evidence>
<evidence type="ECO:0000256" key="4">
    <source>
        <dbReference type="ARBA" id="ARBA00005259"/>
    </source>
</evidence>
<comment type="catalytic activity">
    <reaction evidence="12">
        <text>2,5-diamino-6-hydroxy-4-(5-phosphoribosylamino)-pyrimidine + H2O + H(+) = 5-amino-6-(5-phospho-D-ribosylamino)uracil + NH4(+)</text>
        <dbReference type="Rhea" id="RHEA:21868"/>
        <dbReference type="ChEBI" id="CHEBI:15377"/>
        <dbReference type="ChEBI" id="CHEBI:15378"/>
        <dbReference type="ChEBI" id="CHEBI:28938"/>
        <dbReference type="ChEBI" id="CHEBI:58453"/>
        <dbReference type="ChEBI" id="CHEBI:58614"/>
        <dbReference type="EC" id="3.5.4.26"/>
    </reaction>
</comment>
<dbReference type="PROSITE" id="PS00903">
    <property type="entry name" value="CYT_DCMP_DEAMINASES_1"/>
    <property type="match status" value="1"/>
</dbReference>
<keyword evidence="7 12" id="KW-0479">Metal-binding</keyword>
<feature type="binding site" evidence="14">
    <location>
        <position position="175"/>
    </location>
    <ligand>
        <name>NADP(+)</name>
        <dbReference type="ChEBI" id="CHEBI:58349"/>
    </ligand>
</feature>
<feature type="binding site" evidence="15">
    <location>
        <position position="77"/>
    </location>
    <ligand>
        <name>Zn(2+)</name>
        <dbReference type="ChEBI" id="CHEBI:29105"/>
        <note>catalytic</note>
    </ligand>
</feature>